<protein>
    <recommendedName>
        <fullName evidence="2">CBS domain-containing protein</fullName>
    </recommendedName>
</protein>
<dbReference type="SUPFAM" id="SSF54631">
    <property type="entry name" value="CBS-domain pair"/>
    <property type="match status" value="1"/>
</dbReference>
<dbReference type="SMART" id="SM00116">
    <property type="entry name" value="CBS"/>
    <property type="match status" value="2"/>
</dbReference>
<organism evidence="3 4">
    <name type="scientific">Amycolatopsis taiwanensis</name>
    <dbReference type="NCBI Taxonomy" id="342230"/>
    <lineage>
        <taxon>Bacteria</taxon>
        <taxon>Bacillati</taxon>
        <taxon>Actinomycetota</taxon>
        <taxon>Actinomycetes</taxon>
        <taxon>Pseudonocardiales</taxon>
        <taxon>Pseudonocardiaceae</taxon>
        <taxon>Amycolatopsis</taxon>
    </lineage>
</organism>
<dbReference type="EMBL" id="BSTI01000006">
    <property type="protein sequence ID" value="GLY66447.1"/>
    <property type="molecule type" value="Genomic_DNA"/>
</dbReference>
<keyword evidence="1" id="KW-0129">CBS domain</keyword>
<dbReference type="AlphaFoldDB" id="A0A9W6R2L6"/>
<proteinExistence type="predicted"/>
<dbReference type="RefSeq" id="WP_285487245.1">
    <property type="nucleotide sequence ID" value="NZ_BSTI01000006.1"/>
</dbReference>
<dbReference type="CDD" id="cd17788">
    <property type="entry name" value="CBS_pair_bac"/>
    <property type="match status" value="1"/>
</dbReference>
<accession>A0A9W6R2L6</accession>
<keyword evidence="4" id="KW-1185">Reference proteome</keyword>
<dbReference type="Proteomes" id="UP001165136">
    <property type="component" value="Unassembled WGS sequence"/>
</dbReference>
<dbReference type="PROSITE" id="PS51371">
    <property type="entry name" value="CBS"/>
    <property type="match status" value="2"/>
</dbReference>
<name>A0A9W6R2L6_9PSEU</name>
<evidence type="ECO:0000313" key="4">
    <source>
        <dbReference type="Proteomes" id="UP001165136"/>
    </source>
</evidence>
<feature type="domain" description="CBS" evidence="2">
    <location>
        <begin position="95"/>
        <end position="148"/>
    </location>
</feature>
<sequence>MHANEMAEKFPVVEQGSSALEAARLLAHNRLPGLVVTGEDGKPCAILPASQVVRFLVPAYVQDDPSLAGVLSESMADHAADALGGKTVRQLLPAQRPELPVVRADDTLIEVAATMARLRCPLAAVVDGGGLVGVITASRLLELALVPH</sequence>
<dbReference type="Gene3D" id="3.10.580.10">
    <property type="entry name" value="CBS-domain"/>
    <property type="match status" value="1"/>
</dbReference>
<evidence type="ECO:0000259" key="2">
    <source>
        <dbReference type="PROSITE" id="PS51371"/>
    </source>
</evidence>
<evidence type="ECO:0000256" key="1">
    <source>
        <dbReference type="PROSITE-ProRule" id="PRU00703"/>
    </source>
</evidence>
<dbReference type="InterPro" id="IPR000644">
    <property type="entry name" value="CBS_dom"/>
</dbReference>
<feature type="domain" description="CBS" evidence="2">
    <location>
        <begin position="6"/>
        <end position="66"/>
    </location>
</feature>
<evidence type="ECO:0000313" key="3">
    <source>
        <dbReference type="EMBL" id="GLY66447.1"/>
    </source>
</evidence>
<gene>
    <name evidence="3" type="ORF">Atai01_30660</name>
</gene>
<reference evidence="3" key="1">
    <citation type="submission" date="2023-03" db="EMBL/GenBank/DDBJ databases">
        <title>Amycolatopsis taiwanensis NBRC 103393.</title>
        <authorList>
            <person name="Ichikawa N."/>
            <person name="Sato H."/>
            <person name="Tonouchi N."/>
        </authorList>
    </citation>
    <scope>NUCLEOTIDE SEQUENCE</scope>
    <source>
        <strain evidence="3">NBRC 103393</strain>
    </source>
</reference>
<dbReference type="InterPro" id="IPR046342">
    <property type="entry name" value="CBS_dom_sf"/>
</dbReference>
<comment type="caution">
    <text evidence="3">The sequence shown here is derived from an EMBL/GenBank/DDBJ whole genome shotgun (WGS) entry which is preliminary data.</text>
</comment>
<dbReference type="Pfam" id="PF00571">
    <property type="entry name" value="CBS"/>
    <property type="match status" value="2"/>
</dbReference>